<dbReference type="EMBL" id="AWVF01000167">
    <property type="protein sequence ID" value="ERJ96348.1"/>
    <property type="molecule type" value="Genomic_DNA"/>
</dbReference>
<keyword evidence="6 8" id="KW-0068">Autocatalytic cleavage</keyword>
<dbReference type="Proteomes" id="UP000016662">
    <property type="component" value="Unassembled WGS sequence"/>
</dbReference>
<accession>U2MAL4</accession>
<keyword evidence="10" id="KW-1185">Reference proteome</keyword>
<feature type="chain" id="PRO_5023452077" description="Arginine biosynthesis bifunctional protein ArgJ beta chain" evidence="8">
    <location>
        <begin position="201"/>
        <end position="418"/>
    </location>
</feature>
<keyword evidence="7 8" id="KW-0012">Acyltransferase</keyword>
<keyword evidence="4 8" id="KW-0028">Amino-acid biosynthesis</keyword>
<sequence length="418" mass="44188">MKQIEKVLYDGFTYIDGGVCAAKGFRANGVYCGIKENPTKKPDLCLVVSDKLCRAAGVFTSNKVKAAPVLVSKAHLEQTGGKAWGMVLSSKNANCCNADGIDKANRVCELAAEQMGVQPEELLIAQTGVIGQILPIEPFEQGMGKVYDGLSAENHEQAAIAIMTTDTVPKEVAVEFQLGGKTCHVGAMGKGSGMICPNMATTLNVVTTDCAISAELLQTALSDVVQYTYNCLYIDGDQSTNDTCVVLANGLAENAEITEQNDDYAVFRQALYIAMSNITKMLAKDGEGATKLLECTVTGAKDRENALAVAKSVIASDLLKCAMFGADANWGRVLCAVGYAPAEFDIDQVAVTLASRAGSVDVCKNGAGIDFSEDIAKTVLLEDEIEILVSVGDGPAAATAWGCDLTYDYVKINGDYRS</sequence>
<dbReference type="PATRIC" id="fig|411473.3.peg.1056"/>
<dbReference type="NCBIfam" id="NF003802">
    <property type="entry name" value="PRK05388.1"/>
    <property type="match status" value="1"/>
</dbReference>
<feature type="binding site" evidence="8">
    <location>
        <position position="164"/>
    </location>
    <ligand>
        <name>substrate</name>
    </ligand>
</feature>
<comment type="function">
    <text evidence="8">Catalyzes two activities which are involved in the cyclic version of arginine biosynthesis: the synthesis of N-acetylglutamate from glutamate and acetyl-CoA as the acetyl donor, and of ornithine by transacetylation between N(2)-acetylornithine and glutamate.</text>
</comment>
<evidence type="ECO:0000256" key="1">
    <source>
        <dbReference type="ARBA" id="ARBA00006774"/>
    </source>
</evidence>
<protein>
    <recommendedName>
        <fullName evidence="8">Arginine biosynthesis bifunctional protein ArgJ</fullName>
    </recommendedName>
    <domain>
        <recommendedName>
            <fullName evidence="8">Glutamate N-acetyltransferase</fullName>
            <ecNumber evidence="8">2.3.1.35</ecNumber>
        </recommendedName>
        <alternativeName>
            <fullName evidence="8">Ornithine acetyltransferase</fullName>
            <shortName evidence="8">OATase</shortName>
        </alternativeName>
        <alternativeName>
            <fullName evidence="8">Ornithine transacetylase</fullName>
        </alternativeName>
    </domain>
    <domain>
        <recommendedName>
            <fullName evidence="8">Amino-acid acetyltransferase</fullName>
            <ecNumber evidence="8">2.3.1.1</ecNumber>
        </recommendedName>
        <alternativeName>
            <fullName evidence="8">N-acetylglutamate synthase</fullName>
            <shortName evidence="8">AGSase</shortName>
        </alternativeName>
    </domain>
    <component>
        <recommendedName>
            <fullName evidence="8">Arginine biosynthesis bifunctional protein ArgJ alpha chain</fullName>
        </recommendedName>
    </component>
    <component>
        <recommendedName>
            <fullName evidence="8">Arginine biosynthesis bifunctional protein ArgJ beta chain</fullName>
        </recommendedName>
    </component>
</protein>
<dbReference type="GO" id="GO:0006592">
    <property type="term" value="P:ornithine biosynthetic process"/>
    <property type="evidence" value="ECO:0007669"/>
    <property type="project" value="TreeGrafter"/>
</dbReference>
<dbReference type="InterPro" id="IPR002813">
    <property type="entry name" value="Arg_biosynth_ArgJ"/>
</dbReference>
<dbReference type="AlphaFoldDB" id="U2MAL4"/>
<dbReference type="HAMAP" id="MF_01106">
    <property type="entry name" value="ArgJ"/>
    <property type="match status" value="1"/>
</dbReference>
<feature type="site" description="Cleavage; by autolysis" evidence="8">
    <location>
        <begin position="200"/>
        <end position="201"/>
    </location>
</feature>
<feature type="binding site" evidence="8">
    <location>
        <position position="190"/>
    </location>
    <ligand>
        <name>substrate</name>
    </ligand>
</feature>
<dbReference type="RefSeq" id="WP_021682787.1">
    <property type="nucleotide sequence ID" value="NZ_KI260443.1"/>
</dbReference>
<dbReference type="GO" id="GO:0004358">
    <property type="term" value="F:L-glutamate N-acetyltransferase activity, acting on acetyl-L-ornithine as donor"/>
    <property type="evidence" value="ECO:0007669"/>
    <property type="project" value="UniProtKB-UniRule"/>
</dbReference>
<evidence type="ECO:0000256" key="5">
    <source>
        <dbReference type="ARBA" id="ARBA00022679"/>
    </source>
</evidence>
<dbReference type="STRING" id="411473.RUMCAL_01295"/>
<keyword evidence="8" id="KW-0963">Cytoplasm</keyword>
<feature type="binding site" evidence="8">
    <location>
        <position position="201"/>
    </location>
    <ligand>
        <name>substrate</name>
    </ligand>
</feature>
<dbReference type="UniPathway" id="UPA00068">
    <property type="reaction ID" value="UER00106"/>
</dbReference>
<keyword evidence="5 8" id="KW-0808">Transferase</keyword>
<dbReference type="Gene3D" id="3.10.20.340">
    <property type="entry name" value="ArgJ beta chain, C-terminal domain"/>
    <property type="match status" value="1"/>
</dbReference>
<comment type="pathway">
    <text evidence="8">Amino-acid biosynthesis; L-arginine biosynthesis; N(2)-acetyl-L-ornithine from L-glutamate: step 1/4.</text>
</comment>
<evidence type="ECO:0000256" key="2">
    <source>
        <dbReference type="ARBA" id="ARBA00011475"/>
    </source>
</evidence>
<comment type="subcellular location">
    <subcellularLocation>
        <location evidence="8">Cytoplasm</location>
    </subcellularLocation>
</comment>
<evidence type="ECO:0000313" key="10">
    <source>
        <dbReference type="Proteomes" id="UP000016662"/>
    </source>
</evidence>
<feature type="binding site" evidence="8">
    <location>
        <position position="413"/>
    </location>
    <ligand>
        <name>substrate</name>
    </ligand>
</feature>
<dbReference type="GO" id="GO:0006526">
    <property type="term" value="P:L-arginine biosynthetic process"/>
    <property type="evidence" value="ECO:0007669"/>
    <property type="project" value="UniProtKB-UniRule"/>
</dbReference>
<dbReference type="GO" id="GO:0004042">
    <property type="term" value="F:L-glutamate N-acetyltransferase activity"/>
    <property type="evidence" value="ECO:0007669"/>
    <property type="project" value="UniProtKB-UniRule"/>
</dbReference>
<organism evidence="9 10">
    <name type="scientific">Ruminococcus callidus ATCC 27760</name>
    <dbReference type="NCBI Taxonomy" id="411473"/>
    <lineage>
        <taxon>Bacteria</taxon>
        <taxon>Bacillati</taxon>
        <taxon>Bacillota</taxon>
        <taxon>Clostridia</taxon>
        <taxon>Eubacteriales</taxon>
        <taxon>Oscillospiraceae</taxon>
        <taxon>Ruminococcus</taxon>
    </lineage>
</organism>
<feature type="site" description="Involved in the stabilization of negative charge on the oxyanion by the formation of the oxyanion hole" evidence="8">
    <location>
        <position position="127"/>
    </location>
</feature>
<comment type="subunit">
    <text evidence="2 8">Heterotetramer of two alpha and two beta chains.</text>
</comment>
<dbReference type="GO" id="GO:0005737">
    <property type="term" value="C:cytoplasm"/>
    <property type="evidence" value="ECO:0007669"/>
    <property type="project" value="UniProtKB-SubCell"/>
</dbReference>
<comment type="catalytic activity">
    <reaction evidence="8">
        <text>N(2)-acetyl-L-ornithine + L-glutamate = N-acetyl-L-glutamate + L-ornithine</text>
        <dbReference type="Rhea" id="RHEA:15349"/>
        <dbReference type="ChEBI" id="CHEBI:29985"/>
        <dbReference type="ChEBI" id="CHEBI:44337"/>
        <dbReference type="ChEBI" id="CHEBI:46911"/>
        <dbReference type="ChEBI" id="CHEBI:57805"/>
        <dbReference type="EC" id="2.3.1.35"/>
    </reaction>
</comment>
<dbReference type="HOGENOM" id="CLU_027172_1_0_9"/>
<dbReference type="InterPro" id="IPR042195">
    <property type="entry name" value="ArgJ_beta_C"/>
</dbReference>
<evidence type="ECO:0000256" key="6">
    <source>
        <dbReference type="ARBA" id="ARBA00022813"/>
    </source>
</evidence>
<comment type="caution">
    <text evidence="9">The sequence shown here is derived from an EMBL/GenBank/DDBJ whole genome shotgun (WGS) entry which is preliminary data.</text>
</comment>
<comment type="pathway">
    <text evidence="8">Amino-acid biosynthesis; L-arginine biosynthesis; L-ornithine and N-acetyl-L-glutamate from L-glutamate and N(2)-acetyl-L-ornithine (cyclic): step 1/1.</text>
</comment>
<keyword evidence="8" id="KW-0511">Multifunctional enzyme</keyword>
<dbReference type="CDD" id="cd02152">
    <property type="entry name" value="OAT"/>
    <property type="match status" value="1"/>
</dbReference>
<dbReference type="Pfam" id="PF01960">
    <property type="entry name" value="ArgJ"/>
    <property type="match status" value="1"/>
</dbReference>
<dbReference type="Gene3D" id="3.60.70.12">
    <property type="entry name" value="L-amino peptidase D-ALA esterase/amidase"/>
    <property type="match status" value="1"/>
</dbReference>
<feature type="binding site" evidence="8">
    <location>
        <position position="418"/>
    </location>
    <ligand>
        <name>substrate</name>
    </ligand>
</feature>
<keyword evidence="3 8" id="KW-0055">Arginine biosynthesis</keyword>
<dbReference type="PANTHER" id="PTHR23100:SF0">
    <property type="entry name" value="ARGININE BIOSYNTHESIS BIFUNCTIONAL PROTEIN ARGJ, MITOCHONDRIAL"/>
    <property type="match status" value="1"/>
</dbReference>
<reference evidence="9 10" key="1">
    <citation type="submission" date="2013-07" db="EMBL/GenBank/DDBJ databases">
        <authorList>
            <person name="Weinstock G."/>
            <person name="Sodergren E."/>
            <person name="Wylie T."/>
            <person name="Fulton L."/>
            <person name="Fulton R."/>
            <person name="Fronick C."/>
            <person name="O'Laughlin M."/>
            <person name="Godfrey J."/>
            <person name="Miner T."/>
            <person name="Herter B."/>
            <person name="Appelbaum E."/>
            <person name="Cordes M."/>
            <person name="Lek S."/>
            <person name="Wollam A."/>
            <person name="Pepin K.H."/>
            <person name="Palsikar V.B."/>
            <person name="Mitreva M."/>
            <person name="Wilson R.K."/>
        </authorList>
    </citation>
    <scope>NUCLEOTIDE SEQUENCE [LARGE SCALE GENOMIC DNA]</scope>
    <source>
        <strain evidence="9 10">ATCC 27760</strain>
    </source>
</reference>
<dbReference type="eggNOG" id="COG1364">
    <property type="taxonomic scope" value="Bacteria"/>
</dbReference>
<dbReference type="EC" id="2.3.1.35" evidence="8"/>
<feature type="binding site" evidence="8">
    <location>
        <position position="287"/>
    </location>
    <ligand>
        <name>substrate</name>
    </ligand>
</feature>
<evidence type="ECO:0000313" key="9">
    <source>
        <dbReference type="EMBL" id="ERJ96348.1"/>
    </source>
</evidence>
<dbReference type="InterPro" id="IPR016117">
    <property type="entry name" value="ArgJ-like_dom_sf"/>
</dbReference>
<feature type="chain" id="PRO_5023452078" description="Arginine biosynthesis bifunctional protein ArgJ alpha chain" evidence="8">
    <location>
        <begin position="1"/>
        <end position="200"/>
    </location>
</feature>
<feature type="active site" description="Nucleophile" evidence="8">
    <location>
        <position position="201"/>
    </location>
</feature>
<comment type="similarity">
    <text evidence="1 8">Belongs to the ArgJ family.</text>
</comment>
<dbReference type="NCBIfam" id="TIGR00120">
    <property type="entry name" value="ArgJ"/>
    <property type="match status" value="1"/>
</dbReference>
<comment type="catalytic activity">
    <reaction evidence="8">
        <text>L-glutamate + acetyl-CoA = N-acetyl-L-glutamate + CoA + H(+)</text>
        <dbReference type="Rhea" id="RHEA:24292"/>
        <dbReference type="ChEBI" id="CHEBI:15378"/>
        <dbReference type="ChEBI" id="CHEBI:29985"/>
        <dbReference type="ChEBI" id="CHEBI:44337"/>
        <dbReference type="ChEBI" id="CHEBI:57287"/>
        <dbReference type="ChEBI" id="CHEBI:57288"/>
        <dbReference type="EC" id="2.3.1.1"/>
    </reaction>
</comment>
<proteinExistence type="inferred from homology"/>
<evidence type="ECO:0000256" key="8">
    <source>
        <dbReference type="HAMAP-Rule" id="MF_01106"/>
    </source>
</evidence>
<feature type="site" description="Involved in the stabilization of negative charge on the oxyanion by the formation of the oxyanion hole" evidence="8">
    <location>
        <position position="128"/>
    </location>
</feature>
<gene>
    <name evidence="8" type="primary">argJ</name>
    <name evidence="9" type="ORF">RUMCAL_01295</name>
</gene>
<dbReference type="Gene3D" id="3.30.2330.10">
    <property type="entry name" value="arginine biosynthesis bifunctional protein suprefamily"/>
    <property type="match status" value="1"/>
</dbReference>
<evidence type="ECO:0000256" key="3">
    <source>
        <dbReference type="ARBA" id="ARBA00022571"/>
    </source>
</evidence>
<dbReference type="OrthoDB" id="9804242at2"/>
<dbReference type="EC" id="2.3.1.1" evidence="8"/>
<name>U2MAL4_9FIRM</name>
<dbReference type="SUPFAM" id="SSF56266">
    <property type="entry name" value="DmpA/ArgJ-like"/>
    <property type="match status" value="1"/>
</dbReference>
<evidence type="ECO:0000256" key="7">
    <source>
        <dbReference type="ARBA" id="ARBA00023315"/>
    </source>
</evidence>
<dbReference type="FunFam" id="3.10.20.340:FF:000001">
    <property type="entry name" value="Arginine biosynthesis bifunctional protein ArgJ, chloroplastic"/>
    <property type="match status" value="1"/>
</dbReference>
<dbReference type="PANTHER" id="PTHR23100">
    <property type="entry name" value="ARGININE BIOSYNTHESIS BIFUNCTIONAL PROTEIN ARGJ"/>
    <property type="match status" value="1"/>
</dbReference>
<evidence type="ECO:0000256" key="4">
    <source>
        <dbReference type="ARBA" id="ARBA00022605"/>
    </source>
</evidence>